<dbReference type="OrthoDB" id="5994822at2"/>
<evidence type="ECO:0000313" key="4">
    <source>
        <dbReference type="Proteomes" id="UP000431826"/>
    </source>
</evidence>
<proteinExistence type="predicted"/>
<feature type="region of interest" description="Disordered" evidence="1">
    <location>
        <begin position="252"/>
        <end position="285"/>
    </location>
</feature>
<name>A0A640UMP1_9ACTN</name>
<reference evidence="3 4" key="1">
    <citation type="submission" date="2019-12" db="EMBL/GenBank/DDBJ databases">
        <title>Whole genome shotgun sequence of Streptomyces tubercidicus NBRC 13090.</title>
        <authorList>
            <person name="Ichikawa N."/>
            <person name="Kimura A."/>
            <person name="Kitahashi Y."/>
            <person name="Komaki H."/>
            <person name="Tamura T."/>
        </authorList>
    </citation>
    <scope>NUCLEOTIDE SEQUENCE [LARGE SCALE GENOMIC DNA]</scope>
    <source>
        <strain evidence="3 4">NBRC 13090</strain>
    </source>
</reference>
<dbReference type="EMBL" id="BLIR01000001">
    <property type="protein sequence ID" value="GFE35406.1"/>
    <property type="molecule type" value="Genomic_DNA"/>
</dbReference>
<organism evidence="3 4">
    <name type="scientific">Streptomyces tubercidicus</name>
    <dbReference type="NCBI Taxonomy" id="47759"/>
    <lineage>
        <taxon>Bacteria</taxon>
        <taxon>Bacillati</taxon>
        <taxon>Actinomycetota</taxon>
        <taxon>Actinomycetes</taxon>
        <taxon>Kitasatosporales</taxon>
        <taxon>Streptomycetaceae</taxon>
        <taxon>Streptomyces</taxon>
    </lineage>
</organism>
<keyword evidence="4" id="KW-1185">Reference proteome</keyword>
<accession>A0A640UMP1</accession>
<dbReference type="AlphaFoldDB" id="A0A640UMP1"/>
<protein>
    <recommendedName>
        <fullName evidence="2">DUF6973 domain-containing protein</fullName>
    </recommendedName>
</protein>
<feature type="domain" description="DUF6973" evidence="2">
    <location>
        <begin position="142"/>
        <end position="238"/>
    </location>
</feature>
<evidence type="ECO:0000259" key="2">
    <source>
        <dbReference type="Pfam" id="PF22322"/>
    </source>
</evidence>
<dbReference type="GeneID" id="96281295"/>
<gene>
    <name evidence="3" type="ORF">Stube_00790</name>
</gene>
<dbReference type="Pfam" id="PF22322">
    <property type="entry name" value="DUF6973"/>
    <property type="match status" value="1"/>
</dbReference>
<comment type="caution">
    <text evidence="3">The sequence shown here is derived from an EMBL/GenBank/DDBJ whole genome shotgun (WGS) entry which is preliminary data.</text>
</comment>
<dbReference type="RefSeq" id="WP_159741926.1">
    <property type="nucleotide sequence ID" value="NZ_BLIR01000001.1"/>
</dbReference>
<sequence length="285" mass="31782">MAELRDGERGYAADPDAIKKAGGVALEIRRALLTAAEPTCCRSGPVRGNLTEAHTQIQDALRMDDKADERIAWDLKDDGGTRRDAFNDVVHRGRRKSPKEILREYQVTDDPRGVTDYFGEQITQGEENLLSDLSLVEKSDFKDIKERAWEECQARFPEDDNDGHMDAFRHAYWNALMTQRFGPEWAEQYGTAHERLPGNPKDREAMDLYNNEVGRRIAMNNPTDTPAQLAAKIQSAVQLGTTVVMDREGNLVASDKVEIGEHGHTNRVKGGTHEGRDPGDPGPGS</sequence>
<feature type="compositionally biased region" description="Basic and acidic residues" evidence="1">
    <location>
        <begin position="252"/>
        <end position="264"/>
    </location>
</feature>
<evidence type="ECO:0000313" key="3">
    <source>
        <dbReference type="EMBL" id="GFE35406.1"/>
    </source>
</evidence>
<dbReference type="InterPro" id="IPR054246">
    <property type="entry name" value="DUF6973"/>
</dbReference>
<dbReference type="Proteomes" id="UP000431826">
    <property type="component" value="Unassembled WGS sequence"/>
</dbReference>
<evidence type="ECO:0000256" key="1">
    <source>
        <dbReference type="SAM" id="MobiDB-lite"/>
    </source>
</evidence>